<accession>A0AAV3QD32</accession>
<feature type="region of interest" description="Disordered" evidence="1">
    <location>
        <begin position="82"/>
        <end position="101"/>
    </location>
</feature>
<dbReference type="PANTHER" id="PTHR33699:SF2">
    <property type="entry name" value="PATHOGENIC TYPE III EFFECTOR AVIRULENCE FACTOR AVR AVRRPT-CLEAVAGE: CLEAVAGE SITE PROTEIN-RELATED"/>
    <property type="match status" value="1"/>
</dbReference>
<name>A0AAV3QD32_LITER</name>
<reference evidence="2 3" key="1">
    <citation type="submission" date="2024-01" db="EMBL/GenBank/DDBJ databases">
        <title>The complete chloroplast genome sequence of Lithospermum erythrorhizon: insights into the phylogenetic relationship among Boraginaceae species and the maternal lineages of purple gromwells.</title>
        <authorList>
            <person name="Okada T."/>
            <person name="Watanabe K."/>
        </authorList>
    </citation>
    <scope>NUCLEOTIDE SEQUENCE [LARGE SCALE GENOMIC DNA]</scope>
</reference>
<protein>
    <submittedName>
        <fullName evidence="2">Uncharacterized protein</fullName>
    </submittedName>
</protein>
<evidence type="ECO:0000256" key="1">
    <source>
        <dbReference type="SAM" id="MobiDB-lite"/>
    </source>
</evidence>
<gene>
    <name evidence="2" type="ORF">LIER_18187</name>
</gene>
<comment type="caution">
    <text evidence="2">The sequence shown here is derived from an EMBL/GenBank/DDBJ whole genome shotgun (WGS) entry which is preliminary data.</text>
</comment>
<dbReference type="EMBL" id="BAABME010004334">
    <property type="protein sequence ID" value="GAA0161995.1"/>
    <property type="molecule type" value="Genomic_DNA"/>
</dbReference>
<organism evidence="2 3">
    <name type="scientific">Lithospermum erythrorhizon</name>
    <name type="common">Purple gromwell</name>
    <name type="synonym">Lithospermum officinale var. erythrorhizon</name>
    <dbReference type="NCBI Taxonomy" id="34254"/>
    <lineage>
        <taxon>Eukaryota</taxon>
        <taxon>Viridiplantae</taxon>
        <taxon>Streptophyta</taxon>
        <taxon>Embryophyta</taxon>
        <taxon>Tracheophyta</taxon>
        <taxon>Spermatophyta</taxon>
        <taxon>Magnoliopsida</taxon>
        <taxon>eudicotyledons</taxon>
        <taxon>Gunneridae</taxon>
        <taxon>Pentapetalae</taxon>
        <taxon>asterids</taxon>
        <taxon>lamiids</taxon>
        <taxon>Boraginales</taxon>
        <taxon>Boraginaceae</taxon>
        <taxon>Boraginoideae</taxon>
        <taxon>Lithospermeae</taxon>
        <taxon>Lithospermum</taxon>
    </lineage>
</organism>
<proteinExistence type="predicted"/>
<sequence>MEDFYLRRRHVPAFGNWDYNEYDLPFTQCFETVTNPEGLVRYSYCGGDEELGDLYVAGDLYENDIVTPAMIVVPRRPKAKKTAHYPKVKGEKREGGGGGGGGGNWEMCDYEVKEVQSHVVSISPNKSPPSRRAVVPKAVDEDLYKISPHLLRPQYNKKKARGWLFSSCLRPTCVC</sequence>
<evidence type="ECO:0000313" key="3">
    <source>
        <dbReference type="Proteomes" id="UP001454036"/>
    </source>
</evidence>
<keyword evidence="3" id="KW-1185">Reference proteome</keyword>
<dbReference type="AlphaFoldDB" id="A0AAV3QD32"/>
<dbReference type="PANTHER" id="PTHR33699">
    <property type="entry name" value="EXPRESSED PROTEIN"/>
    <property type="match status" value="1"/>
</dbReference>
<dbReference type="Proteomes" id="UP001454036">
    <property type="component" value="Unassembled WGS sequence"/>
</dbReference>
<evidence type="ECO:0000313" key="2">
    <source>
        <dbReference type="EMBL" id="GAA0161995.1"/>
    </source>
</evidence>